<dbReference type="EMBL" id="JALBCA010000127">
    <property type="protein sequence ID" value="KAI2382384.1"/>
    <property type="molecule type" value="Genomic_DNA"/>
</dbReference>
<comment type="caution">
    <text evidence="1">The sequence shown here is derived from an EMBL/GenBank/DDBJ whole genome shotgun (WGS) entry which is preliminary data.</text>
</comment>
<organism evidence="1">
    <name type="scientific">Ophidiomyces ophidiicola</name>
    <dbReference type="NCBI Taxonomy" id="1387563"/>
    <lineage>
        <taxon>Eukaryota</taxon>
        <taxon>Fungi</taxon>
        <taxon>Dikarya</taxon>
        <taxon>Ascomycota</taxon>
        <taxon>Pezizomycotina</taxon>
        <taxon>Eurotiomycetes</taxon>
        <taxon>Eurotiomycetidae</taxon>
        <taxon>Onygenales</taxon>
        <taxon>Onygenaceae</taxon>
        <taxon>Ophidiomyces</taxon>
    </lineage>
</organism>
<reference evidence="1" key="1">
    <citation type="journal article" date="2022" name="bioRxiv">
        <title>Population genetic analysis of Ophidiomyces ophidiicola, the causative agent of snake fungal disease, indicates recent introductions to the USA.</title>
        <authorList>
            <person name="Ladner J.T."/>
            <person name="Palmer J.M."/>
            <person name="Ettinger C.L."/>
            <person name="Stajich J.E."/>
            <person name="Farrell T.M."/>
            <person name="Glorioso B.M."/>
            <person name="Lawson B."/>
            <person name="Price S.J."/>
            <person name="Stengle A.G."/>
            <person name="Grear D.A."/>
            <person name="Lorch J.M."/>
        </authorList>
    </citation>
    <scope>NUCLEOTIDE SEQUENCE</scope>
    <source>
        <strain evidence="1">NWHC 24266-5</strain>
    </source>
</reference>
<name>A0ACB8UP10_9EURO</name>
<accession>A0ACB8UP10</accession>
<protein>
    <submittedName>
        <fullName evidence="1">Uncharacterized protein</fullName>
    </submittedName>
</protein>
<evidence type="ECO:0000313" key="1">
    <source>
        <dbReference type="EMBL" id="KAI2382384.1"/>
    </source>
</evidence>
<sequence>MRAVVMSIACSSCKFWASDRQIITPPEEALKILPHPSSHRFLNIAIRTSHSDDSKTTTSNPQSYISRLSPKYWIIDPRSLSLHPTTREPPHDSSPMKTFIQFITTPAADTPGTAILFHFDDKRYIFGNLAEGTQRACVERGIKLSRVTDIFFTGKTTWSTHGGLMGMLLTVSDTLSNSLSTPLEAIDAKIAELETQRKAATDPVSRRRAEIGLQKRRDERLKYETQNRTHISLYGGPNLAHTIATGRRYICRQGVPICIQEFDEDAAVKQRSDSATARWSDTPAVSDDHLKIWALPILPSTRSQSPPRKRSLDEFEERSSSMLPSQSRNLEDQIARQAVVSQMFNSDWRMDTLVEMPLAEVSLPATLFVRHSETQEIKPYVGPKPGDNEPLPDIRVLVRKPWPGALVESLPPTSPSECSMSYIIRNHDIRGKFDAKKAAELGVRRGPDYRRLTENQSVQSIDGRTITPDMVLGETRVGKGVAIVELPGIEYVKNFIERPEWKSTEVMKGITVFIWILGKDVGSHPQIQEFISNMAQAKHIFSSPDYCPDHLAFRAVARSTIEFSEIDGDRYSPPKFTPCHALKTLLPNTRAAEPGMVIDLEPTFNINSSQTEREVDVERIKESVSSIASGHANMVRETFSNPTFLQKMKNVRQKIPDSDAEIITLGTGSSLPSMYRNVSATLLRIPGHGSYLFDCGEGTLGQLKRALSPEELKSVLQELKVIWISHLHADHHLGTASVIKAWYEEVFGALPQKQANFETDLGKFLREKRLCIVSDIPMLDWLAEYSQVENYGYDKILPLAPTSYENSNRRISSVLTLHRRDKNGLVIQATGEQRGEWFNFDSPRSDFKSLFQSATGLTSIFTVPVSHCQGAKAVSFTFPSGLKISYSGDCRPSEPFTRIGRDSTVLLHEATFEDDMVTDALAKRHSTLSEALMVGKEMRAKIIVLTHFSQRYREMPKIEKDKTTGFVPSFSLKKGFTLPTAVRDIPATQDIHDDADTLVPANATAMDVVNEPKVLEDVPVVLAFDYMRLRLGDALHAEAYMPALKEHLSASEVEF</sequence>
<proteinExistence type="predicted"/>
<gene>
    <name evidence="1" type="ORF">LOY88_006081</name>
</gene>